<dbReference type="CDD" id="cd00397">
    <property type="entry name" value="DNA_BRE_C"/>
    <property type="match status" value="1"/>
</dbReference>
<dbReference type="EMBL" id="JAYKBV010000018">
    <property type="protein sequence ID" value="MEB3041263.1"/>
    <property type="molecule type" value="Genomic_DNA"/>
</dbReference>
<dbReference type="Gene3D" id="1.10.443.10">
    <property type="entry name" value="Intergrase catalytic core"/>
    <property type="match status" value="1"/>
</dbReference>
<proteinExistence type="predicted"/>
<dbReference type="PROSITE" id="PS51898">
    <property type="entry name" value="TYR_RECOMBINASE"/>
    <property type="match status" value="1"/>
</dbReference>
<dbReference type="Pfam" id="PF00589">
    <property type="entry name" value="Phage_integrase"/>
    <property type="match status" value="1"/>
</dbReference>
<dbReference type="InterPro" id="IPR013762">
    <property type="entry name" value="Integrase-like_cat_sf"/>
</dbReference>
<comment type="caution">
    <text evidence="3">The sequence shown here is derived from an EMBL/GenBank/DDBJ whole genome shotgun (WGS) entry which is preliminary data.</text>
</comment>
<protein>
    <submittedName>
        <fullName evidence="3">Tyrosine-type recombinase/integrase</fullName>
    </submittedName>
</protein>
<dbReference type="Proteomes" id="UP001324270">
    <property type="component" value="Unassembled WGS sequence"/>
</dbReference>
<evidence type="ECO:0000313" key="3">
    <source>
        <dbReference type="EMBL" id="MEB3041263.1"/>
    </source>
</evidence>
<name>A0ABU5YBD2_9FLAO</name>
<gene>
    <name evidence="3" type="ORF">VJJ49_11270</name>
</gene>
<sequence>MITNTIQGCSYTELWVSPANWQKATKKDLDKDWYVQCIFFDPRYGKKYPKGFPYRKKANKPQTIEERKALISFLLKNIPQQFNNGYNPITKKYMNLRDEGLYPDLLFIEAFKRALEIKSGTKSHLYNIKRAIERLEEASEALGMQYIKIKDLRRVDLKIMLDYLQLPDKYYNKFVIYFSSLYRVLIEYECCESNITRDIYPKKTFKEPRLVLEKNELDKIREHLEETHPEFYRYMMIFLYSGARNTELFRLQRKDVDLDKQEFVILLEKGGQYKRCTKVILTPALEHWKEVCEECQSPDDYLFSLNFVPSKKMGHTEIVTRFWKRNVKDKLGIEADFYALKHYMLDNLDSDTAMLLASHTNKNTTAIYQVNKAKKDREMLKQLKIEI</sequence>
<evidence type="ECO:0000256" key="1">
    <source>
        <dbReference type="ARBA" id="ARBA00023172"/>
    </source>
</evidence>
<dbReference type="InterPro" id="IPR002104">
    <property type="entry name" value="Integrase_catalytic"/>
</dbReference>
<dbReference type="InterPro" id="IPR011010">
    <property type="entry name" value="DNA_brk_join_enz"/>
</dbReference>
<evidence type="ECO:0000259" key="2">
    <source>
        <dbReference type="PROSITE" id="PS51898"/>
    </source>
</evidence>
<feature type="domain" description="Tyr recombinase" evidence="2">
    <location>
        <begin position="206"/>
        <end position="385"/>
    </location>
</feature>
<reference evidence="3 4" key="1">
    <citation type="submission" date="2023-12" db="EMBL/GenBank/DDBJ databases">
        <title>Genomic sequences of Capnocytophaga and Parvimonas strains.</title>
        <authorList>
            <person name="Watt R.M."/>
            <person name="Wang M."/>
            <person name="Yang T."/>
            <person name="Tong W.M."/>
        </authorList>
    </citation>
    <scope>NUCLEOTIDE SEQUENCE [LARGE SCALE GENOMIC DNA]</scope>
    <source>
        <strain evidence="3 4">CCUG 13156</strain>
    </source>
</reference>
<accession>A0ABU5YBD2</accession>
<keyword evidence="4" id="KW-1185">Reference proteome</keyword>
<evidence type="ECO:0000313" key="4">
    <source>
        <dbReference type="Proteomes" id="UP001324270"/>
    </source>
</evidence>
<dbReference type="RefSeq" id="WP_323979899.1">
    <property type="nucleotide sequence ID" value="NZ_JAYKBV010000018.1"/>
</dbReference>
<organism evidence="3 4">
    <name type="scientific">Capnocytophaga gingivalis</name>
    <dbReference type="NCBI Taxonomy" id="1017"/>
    <lineage>
        <taxon>Bacteria</taxon>
        <taxon>Pseudomonadati</taxon>
        <taxon>Bacteroidota</taxon>
        <taxon>Flavobacteriia</taxon>
        <taxon>Flavobacteriales</taxon>
        <taxon>Flavobacteriaceae</taxon>
        <taxon>Capnocytophaga</taxon>
    </lineage>
</organism>
<keyword evidence="1" id="KW-0233">DNA recombination</keyword>
<dbReference type="SUPFAM" id="SSF56349">
    <property type="entry name" value="DNA breaking-rejoining enzymes"/>
    <property type="match status" value="1"/>
</dbReference>